<proteinExistence type="inferred from homology"/>
<dbReference type="InterPro" id="IPR006091">
    <property type="entry name" value="Acyl-CoA_Oxase/DH_mid-dom"/>
</dbReference>
<dbReference type="SUPFAM" id="SSF56645">
    <property type="entry name" value="Acyl-CoA dehydrogenase NM domain-like"/>
    <property type="match status" value="1"/>
</dbReference>
<dbReference type="GO" id="GO:0033539">
    <property type="term" value="P:fatty acid beta-oxidation using acyl-CoA dehydrogenase"/>
    <property type="evidence" value="ECO:0007669"/>
    <property type="project" value="TreeGrafter"/>
</dbReference>
<evidence type="ECO:0000256" key="7">
    <source>
        <dbReference type="RuleBase" id="RU362125"/>
    </source>
</evidence>
<evidence type="ECO:0000259" key="10">
    <source>
        <dbReference type="Pfam" id="PF02771"/>
    </source>
</evidence>
<accession>A0A538SWC7</accession>
<dbReference type="InterPro" id="IPR052033">
    <property type="entry name" value="Glutaryl-CoA_DH_mitochondrial"/>
</dbReference>
<dbReference type="Gene3D" id="2.40.110.10">
    <property type="entry name" value="Butyryl-CoA Dehydrogenase, subunit A, domain 2"/>
    <property type="match status" value="1"/>
</dbReference>
<comment type="caution">
    <text evidence="11">The sequence shown here is derived from an EMBL/GenBank/DDBJ whole genome shotgun (WGS) entry which is preliminary data.</text>
</comment>
<dbReference type="GO" id="GO:0046949">
    <property type="term" value="P:fatty-acyl-CoA biosynthetic process"/>
    <property type="evidence" value="ECO:0007669"/>
    <property type="project" value="TreeGrafter"/>
</dbReference>
<dbReference type="Gene3D" id="1.20.140.10">
    <property type="entry name" value="Butyryl-CoA Dehydrogenase, subunit A, domain 3"/>
    <property type="match status" value="1"/>
</dbReference>
<name>A0A538SWC7_UNCEI</name>
<evidence type="ECO:0000313" key="12">
    <source>
        <dbReference type="Proteomes" id="UP000319829"/>
    </source>
</evidence>
<gene>
    <name evidence="11" type="ORF">E6K74_02910</name>
</gene>
<evidence type="ECO:0000256" key="1">
    <source>
        <dbReference type="ARBA" id="ARBA00001974"/>
    </source>
</evidence>
<dbReference type="GO" id="GO:0000062">
    <property type="term" value="F:fatty-acyl-CoA binding"/>
    <property type="evidence" value="ECO:0007669"/>
    <property type="project" value="TreeGrafter"/>
</dbReference>
<dbReference type="SUPFAM" id="SSF47203">
    <property type="entry name" value="Acyl-CoA dehydrogenase C-terminal domain-like"/>
    <property type="match status" value="1"/>
</dbReference>
<keyword evidence="3 7" id="KW-0285">Flavoprotein</keyword>
<dbReference type="InterPro" id="IPR037069">
    <property type="entry name" value="AcylCoA_DH/ox_N_sf"/>
</dbReference>
<dbReference type="Gene3D" id="1.10.540.10">
    <property type="entry name" value="Acyl-CoA dehydrogenase/oxidase, N-terminal domain"/>
    <property type="match status" value="1"/>
</dbReference>
<keyword evidence="4 7" id="KW-0274">FAD</keyword>
<dbReference type="GO" id="GO:0050660">
    <property type="term" value="F:flavin adenine dinucleotide binding"/>
    <property type="evidence" value="ECO:0007669"/>
    <property type="project" value="InterPro"/>
</dbReference>
<feature type="domain" description="Acyl-CoA dehydrogenase/oxidase C-terminal" evidence="8">
    <location>
        <begin position="235"/>
        <end position="381"/>
    </location>
</feature>
<feature type="domain" description="Acyl-CoA oxidase/dehydrogenase middle" evidence="9">
    <location>
        <begin position="132"/>
        <end position="222"/>
    </location>
</feature>
<reference evidence="11 12" key="1">
    <citation type="journal article" date="2019" name="Nat. Microbiol.">
        <title>Mediterranean grassland soil C-N compound turnover is dependent on rainfall and depth, and is mediated by genomically divergent microorganisms.</title>
        <authorList>
            <person name="Diamond S."/>
            <person name="Andeer P.F."/>
            <person name="Li Z."/>
            <person name="Crits-Christoph A."/>
            <person name="Burstein D."/>
            <person name="Anantharaman K."/>
            <person name="Lane K.R."/>
            <person name="Thomas B.C."/>
            <person name="Pan C."/>
            <person name="Northen T.R."/>
            <person name="Banfield J.F."/>
        </authorList>
    </citation>
    <scope>NUCLEOTIDE SEQUENCE [LARGE SCALE GENOMIC DNA]</scope>
    <source>
        <strain evidence="11">WS_4</strain>
    </source>
</reference>
<evidence type="ECO:0000256" key="6">
    <source>
        <dbReference type="ARBA" id="ARBA00023002"/>
    </source>
</evidence>
<dbReference type="Proteomes" id="UP000319829">
    <property type="component" value="Unassembled WGS sequence"/>
</dbReference>
<protein>
    <submittedName>
        <fullName evidence="11">Acyl-CoA dehydrogenase</fullName>
    </submittedName>
</protein>
<evidence type="ECO:0000256" key="4">
    <source>
        <dbReference type="ARBA" id="ARBA00022827"/>
    </source>
</evidence>
<dbReference type="InterPro" id="IPR046373">
    <property type="entry name" value="Acyl-CoA_Oxase/DH_mid-dom_sf"/>
</dbReference>
<dbReference type="InterPro" id="IPR009075">
    <property type="entry name" value="AcylCo_DH/oxidase_C"/>
</dbReference>
<dbReference type="PANTHER" id="PTHR42807:SF1">
    <property type="entry name" value="GLUTARYL-COA DEHYDROGENASE, MITOCHONDRIAL"/>
    <property type="match status" value="1"/>
</dbReference>
<dbReference type="GO" id="GO:0004361">
    <property type="term" value="F:glutaryl-CoA dehydrogenase activity"/>
    <property type="evidence" value="ECO:0007669"/>
    <property type="project" value="TreeGrafter"/>
</dbReference>
<keyword evidence="6 7" id="KW-0560">Oxidoreductase</keyword>
<keyword evidence="5" id="KW-0809">Transit peptide</keyword>
<dbReference type="InterPro" id="IPR036250">
    <property type="entry name" value="AcylCo_DH-like_C"/>
</dbReference>
<evidence type="ECO:0000256" key="5">
    <source>
        <dbReference type="ARBA" id="ARBA00022946"/>
    </source>
</evidence>
<evidence type="ECO:0000259" key="8">
    <source>
        <dbReference type="Pfam" id="PF00441"/>
    </source>
</evidence>
<feature type="domain" description="Acyl-CoA dehydrogenase/oxidase N-terminal" evidence="10">
    <location>
        <begin position="17"/>
        <end position="128"/>
    </location>
</feature>
<dbReference type="FunFam" id="1.10.540.10:FF:000026">
    <property type="entry name" value="Acyl-CoA dehydrogenase medium chain"/>
    <property type="match status" value="1"/>
</dbReference>
<dbReference type="Pfam" id="PF00441">
    <property type="entry name" value="Acyl-CoA_dh_1"/>
    <property type="match status" value="1"/>
</dbReference>
<organism evidence="11 12">
    <name type="scientific">Eiseniibacteriota bacterium</name>
    <dbReference type="NCBI Taxonomy" id="2212470"/>
    <lineage>
        <taxon>Bacteria</taxon>
        <taxon>Candidatus Eiseniibacteriota</taxon>
    </lineage>
</organism>
<dbReference type="InterPro" id="IPR013786">
    <property type="entry name" value="AcylCoA_DH/ox_N"/>
</dbReference>
<comment type="cofactor">
    <cofactor evidence="1 7">
        <name>FAD</name>
        <dbReference type="ChEBI" id="CHEBI:57692"/>
    </cofactor>
</comment>
<dbReference type="EMBL" id="VBOU01000020">
    <property type="protein sequence ID" value="TMQ55574.1"/>
    <property type="molecule type" value="Genomic_DNA"/>
</dbReference>
<comment type="similarity">
    <text evidence="2 7">Belongs to the acyl-CoA dehydrogenase family.</text>
</comment>
<dbReference type="Pfam" id="PF02770">
    <property type="entry name" value="Acyl-CoA_dh_M"/>
    <property type="match status" value="1"/>
</dbReference>
<evidence type="ECO:0000256" key="3">
    <source>
        <dbReference type="ARBA" id="ARBA00022630"/>
    </source>
</evidence>
<dbReference type="Pfam" id="PF02771">
    <property type="entry name" value="Acyl-CoA_dh_N"/>
    <property type="match status" value="1"/>
</dbReference>
<evidence type="ECO:0000313" key="11">
    <source>
        <dbReference type="EMBL" id="TMQ55574.1"/>
    </source>
</evidence>
<dbReference type="PANTHER" id="PTHR42807">
    <property type="entry name" value="GLUTARYL-COA DEHYDROGENASE, MITOCHONDRIAL"/>
    <property type="match status" value="1"/>
</dbReference>
<sequence>MQRFDGVDFLEIDGLFNEEELAVRELARQFVTDRLMPVIEKHNRAGTFPMDLIPEMAELGFYGANIKGYECAGLNNVAYGLIMQELERGDSGLRSFVSVQGALCMYPIFAYGSDEQKNKYLPQMAHGKVIGCFGLTEADFGSNPSGMRTVARKDGDTYILNGSKMWITNGGIADIAIVWGRLDGVIRGFIVEKGTPGYSTKDIHGKFSLRASVTSELTFQDCRIPLKNLLPNVEGLKGPLGCLNQARYGIAWGGIGCAMACYHEALNYAKTRIQFDKPIASFQMVQEKLAWMIREITKAQLLALQIGRLKDAGRVQPHHISLGKMNNIQVAREIARLAREILGASGITDEYQCGRHMCNIESVYTYEGTHDIHTLVIGETITGIPAYK</sequence>
<dbReference type="AlphaFoldDB" id="A0A538SWC7"/>
<dbReference type="InterPro" id="IPR009100">
    <property type="entry name" value="AcylCoA_DH/oxidase_NM_dom_sf"/>
</dbReference>
<evidence type="ECO:0000256" key="2">
    <source>
        <dbReference type="ARBA" id="ARBA00009347"/>
    </source>
</evidence>
<evidence type="ECO:0000259" key="9">
    <source>
        <dbReference type="Pfam" id="PF02770"/>
    </source>
</evidence>